<evidence type="ECO:0000256" key="7">
    <source>
        <dbReference type="SAM" id="MobiDB-lite"/>
    </source>
</evidence>
<protein>
    <recommendedName>
        <fullName evidence="12">BHLH domain-containing protein</fullName>
    </recommendedName>
</protein>
<dbReference type="CDD" id="cd00130">
    <property type="entry name" value="PAS"/>
    <property type="match status" value="2"/>
</dbReference>
<keyword evidence="11" id="KW-1185">Reference proteome</keyword>
<dbReference type="GO" id="GO:0003677">
    <property type="term" value="F:DNA binding"/>
    <property type="evidence" value="ECO:0007669"/>
    <property type="project" value="UniProtKB-KW"/>
</dbReference>
<dbReference type="FunFam" id="4.10.280.10:FF:000062">
    <property type="entry name" value="Neuronal PAS domain-containing protein 3"/>
    <property type="match status" value="1"/>
</dbReference>
<evidence type="ECO:0000313" key="11">
    <source>
        <dbReference type="Proteomes" id="UP001627154"/>
    </source>
</evidence>
<keyword evidence="6" id="KW-0539">Nucleus</keyword>
<evidence type="ECO:0000256" key="4">
    <source>
        <dbReference type="ARBA" id="ARBA00023125"/>
    </source>
</evidence>
<dbReference type="PANTHER" id="PTHR23043">
    <property type="entry name" value="HYPOXIA-INDUCIBLE FACTOR 1 ALPHA"/>
    <property type="match status" value="1"/>
</dbReference>
<proteinExistence type="predicted"/>
<dbReference type="SUPFAM" id="SSF55785">
    <property type="entry name" value="PYP-like sensor domain (PAS domain)"/>
    <property type="match status" value="2"/>
</dbReference>
<dbReference type="PROSITE" id="PS50112">
    <property type="entry name" value="PAS"/>
    <property type="match status" value="2"/>
</dbReference>
<feature type="compositionally biased region" description="Basic and acidic residues" evidence="7">
    <location>
        <begin position="202"/>
        <end position="215"/>
    </location>
</feature>
<feature type="domain" description="PAS" evidence="8">
    <location>
        <begin position="440"/>
        <end position="495"/>
    </location>
</feature>
<evidence type="ECO:0000313" key="10">
    <source>
        <dbReference type="EMBL" id="KAL3396408.1"/>
    </source>
</evidence>
<dbReference type="Proteomes" id="UP001627154">
    <property type="component" value="Unassembled WGS sequence"/>
</dbReference>
<comment type="subcellular location">
    <subcellularLocation>
        <location evidence="1">Nucleus</location>
    </subcellularLocation>
</comment>
<dbReference type="GO" id="GO:0045944">
    <property type="term" value="P:positive regulation of transcription by RNA polymerase II"/>
    <property type="evidence" value="ECO:0007669"/>
    <property type="project" value="UniProtKB-ARBA"/>
</dbReference>
<feature type="compositionally biased region" description="Polar residues" evidence="7">
    <location>
        <begin position="161"/>
        <end position="170"/>
    </location>
</feature>
<evidence type="ECO:0000256" key="6">
    <source>
        <dbReference type="ARBA" id="ARBA00023242"/>
    </source>
</evidence>
<dbReference type="SMART" id="SM00353">
    <property type="entry name" value="HLH"/>
    <property type="match status" value="1"/>
</dbReference>
<feature type="compositionally biased region" description="Low complexity" evidence="7">
    <location>
        <begin position="120"/>
        <end position="131"/>
    </location>
</feature>
<feature type="region of interest" description="Disordered" evidence="7">
    <location>
        <begin position="120"/>
        <end position="215"/>
    </location>
</feature>
<dbReference type="SMART" id="SM00091">
    <property type="entry name" value="PAS"/>
    <property type="match status" value="2"/>
</dbReference>
<dbReference type="InterPro" id="IPR013767">
    <property type="entry name" value="PAS_fold"/>
</dbReference>
<feature type="compositionally biased region" description="Low complexity" evidence="7">
    <location>
        <begin position="171"/>
        <end position="195"/>
    </location>
</feature>
<dbReference type="Gene3D" id="4.10.280.10">
    <property type="entry name" value="Helix-loop-helix DNA-binding domain"/>
    <property type="match status" value="1"/>
</dbReference>
<accession>A0ABD2WV17</accession>
<dbReference type="Pfam" id="PF14598">
    <property type="entry name" value="PAS_11"/>
    <property type="match status" value="1"/>
</dbReference>
<dbReference type="PRINTS" id="PR00785">
    <property type="entry name" value="NCTRNSLOCATR"/>
</dbReference>
<dbReference type="InterPro" id="IPR035965">
    <property type="entry name" value="PAS-like_dom_sf"/>
</dbReference>
<feature type="domain" description="PAS" evidence="8">
    <location>
        <begin position="276"/>
        <end position="340"/>
    </location>
</feature>
<keyword evidence="5" id="KW-0804">Transcription</keyword>
<dbReference type="Pfam" id="PF00989">
    <property type="entry name" value="PAS"/>
    <property type="match status" value="1"/>
</dbReference>
<dbReference type="AlphaFoldDB" id="A0ABD2WV17"/>
<dbReference type="GO" id="GO:0005634">
    <property type="term" value="C:nucleus"/>
    <property type="evidence" value="ECO:0007669"/>
    <property type="project" value="UniProtKB-SubCell"/>
</dbReference>
<keyword evidence="2" id="KW-0677">Repeat</keyword>
<dbReference type="InterPro" id="IPR001067">
    <property type="entry name" value="Nuc_translocat"/>
</dbReference>
<evidence type="ECO:0000259" key="8">
    <source>
        <dbReference type="PROSITE" id="PS50112"/>
    </source>
</evidence>
<keyword evidence="3" id="KW-0805">Transcription regulation</keyword>
<evidence type="ECO:0000256" key="1">
    <source>
        <dbReference type="ARBA" id="ARBA00004123"/>
    </source>
</evidence>
<gene>
    <name evidence="10" type="ORF">TKK_009581</name>
</gene>
<dbReference type="EMBL" id="JBJJXI010000071">
    <property type="protein sequence ID" value="KAL3396408.1"/>
    <property type="molecule type" value="Genomic_DNA"/>
</dbReference>
<dbReference type="InterPro" id="IPR000014">
    <property type="entry name" value="PAS"/>
</dbReference>
<dbReference type="PROSITE" id="PS50888">
    <property type="entry name" value="BHLH"/>
    <property type="match status" value="1"/>
</dbReference>
<dbReference type="InterPro" id="IPR036638">
    <property type="entry name" value="HLH_DNA-bd_sf"/>
</dbReference>
<evidence type="ECO:0000256" key="2">
    <source>
        <dbReference type="ARBA" id="ARBA00022737"/>
    </source>
</evidence>
<evidence type="ECO:0000259" key="9">
    <source>
        <dbReference type="PROSITE" id="PS50888"/>
    </source>
</evidence>
<evidence type="ECO:0008006" key="12">
    <source>
        <dbReference type="Google" id="ProtNLM"/>
    </source>
</evidence>
<sequence>MKQLSFDEVACDTRFYAEGMESLTKRNLKRNLFHDDTYISDVTPRKVAKTCAGQSLNDLEAELFGNNRLRDSYSWNKSLPEPLQQMIKIELSRETNNNNQTKNHNNEDIENRYRDFKYLSPSHLSPESCSSYEHNRSPYSQRPQQQQQQQQQHIQQQLTQKPKSSSIKTAQGTPSPTQQQQQQQLQSSSPQLTGPELAMKAKSRDAAKHRREKENQEFNELAKLLPLPSAITTQLDKASVIRLTSSYLKLRNLFPNGLGDEWGAQPSSGSNGETQIRELGSHLLQTMEGFIFVIDPDGKIMYISETASVQLGLSQVELTGNSIYEYIYPGDHQDMKNMLNGNFIQRDPMPHPNANGEIEIHRYFFLRMKCVLAKRNAGLTFKGYKVIHCNGYLKLKQKQVRDEYGEVVNYELMNVGLLALGHSLPPSANTEIKMQSNMFMFRASVKFKLIFLDQASQQYTNYEPQELIDRTIYKYVHPMDVTVLEQAHRLLKGNNGLYTYFGIEKILLLMLENSEYDDEKIELLVNIDGMSPYKNSSKQFWPILIRVLHQEFTCTPAAVALYCRDSKPKFMEDLLDDFVNEAAHLITNGLKTPTKNYIFNLKGFSCDTPARAAIKYVKGYGGFYACERCDTKGRSVDKRRIYDIVGKNERSKDSFLNKSQPEHHKPDVTFPLVRIPGFDPVRQVFLEPMHVFHLGVMKSIFEKFIDGNKRRKLNSRQKKHLEEILAEIEPGMTQEFQRKKFNFKDYVH</sequence>
<feature type="domain" description="BHLH" evidence="9">
    <location>
        <begin position="198"/>
        <end position="251"/>
    </location>
</feature>
<keyword evidence="4" id="KW-0238">DNA-binding</keyword>
<feature type="compositionally biased region" description="Low complexity" evidence="7">
    <location>
        <begin position="141"/>
        <end position="160"/>
    </location>
</feature>
<dbReference type="SUPFAM" id="SSF47459">
    <property type="entry name" value="HLH, helix-loop-helix DNA-binding domain"/>
    <property type="match status" value="1"/>
</dbReference>
<dbReference type="NCBIfam" id="TIGR00229">
    <property type="entry name" value="sensory_box"/>
    <property type="match status" value="1"/>
</dbReference>
<dbReference type="InterPro" id="IPR011598">
    <property type="entry name" value="bHLH_dom"/>
</dbReference>
<dbReference type="Gene3D" id="3.30.450.20">
    <property type="entry name" value="PAS domain"/>
    <property type="match status" value="2"/>
</dbReference>
<dbReference type="Pfam" id="PF23171">
    <property type="entry name" value="bHLH_HIF1A"/>
    <property type="match status" value="1"/>
</dbReference>
<reference evidence="10 11" key="1">
    <citation type="journal article" date="2024" name="bioRxiv">
        <title>A reference genome for Trichogramma kaykai: A tiny desert-dwelling parasitoid wasp with competing sex-ratio distorters.</title>
        <authorList>
            <person name="Culotta J."/>
            <person name="Lindsey A.R."/>
        </authorList>
    </citation>
    <scope>NUCLEOTIDE SEQUENCE [LARGE SCALE GENOMIC DNA]</scope>
    <source>
        <strain evidence="10 11">KSX58</strain>
    </source>
</reference>
<evidence type="ECO:0000256" key="3">
    <source>
        <dbReference type="ARBA" id="ARBA00023015"/>
    </source>
</evidence>
<organism evidence="10 11">
    <name type="scientific">Trichogramma kaykai</name>
    <dbReference type="NCBI Taxonomy" id="54128"/>
    <lineage>
        <taxon>Eukaryota</taxon>
        <taxon>Metazoa</taxon>
        <taxon>Ecdysozoa</taxon>
        <taxon>Arthropoda</taxon>
        <taxon>Hexapoda</taxon>
        <taxon>Insecta</taxon>
        <taxon>Pterygota</taxon>
        <taxon>Neoptera</taxon>
        <taxon>Endopterygota</taxon>
        <taxon>Hymenoptera</taxon>
        <taxon>Apocrita</taxon>
        <taxon>Proctotrupomorpha</taxon>
        <taxon>Chalcidoidea</taxon>
        <taxon>Trichogrammatidae</taxon>
        <taxon>Trichogramma</taxon>
    </lineage>
</organism>
<evidence type="ECO:0000256" key="5">
    <source>
        <dbReference type="ARBA" id="ARBA00023163"/>
    </source>
</evidence>
<comment type="caution">
    <text evidence="10">The sequence shown here is derived from an EMBL/GenBank/DDBJ whole genome shotgun (WGS) entry which is preliminary data.</text>
</comment>
<name>A0ABD2WV17_9HYME</name>
<dbReference type="PANTHER" id="PTHR23043:SF36">
    <property type="entry name" value="PROTEIN SINGLE-MINDED"/>
    <property type="match status" value="1"/>
</dbReference>